<proteinExistence type="predicted"/>
<evidence type="ECO:0000313" key="2">
    <source>
        <dbReference type="Proteomes" id="UP000204422"/>
    </source>
</evidence>
<gene>
    <name evidence="1" type="primary">54</name>
    <name evidence="1" type="ORF">SEA_EVILGENIUS_54</name>
</gene>
<dbReference type="RefSeq" id="YP_009303988.1">
    <property type="nucleotide sequence ID" value="NC_031263.1"/>
</dbReference>
<sequence length="67" mass="7482">MNKGTKVVIERDEAKYPARGTWKQFRGKKGVVTCEVRGGGAVEYGVSFCGGDSADAYFKRYELTERK</sequence>
<name>A0A143FQP5_9CAUD</name>
<dbReference type="KEGG" id="vg:29126190"/>
<organism evidence="1 2">
    <name type="scientific">Mycobacterium phage EvilGenius</name>
    <dbReference type="NCBI Taxonomy" id="1821723"/>
    <lineage>
        <taxon>Viruses</taxon>
        <taxon>Duplodnaviria</taxon>
        <taxon>Heunggongvirae</taxon>
        <taxon>Uroviricota</taxon>
        <taxon>Caudoviricetes</taxon>
        <taxon>Turbidovirus</taxon>
        <taxon>Turbidovirus evilgenius</taxon>
    </lineage>
</organism>
<reference evidence="1 2" key="1">
    <citation type="submission" date="2016-03" db="EMBL/GenBank/DDBJ databases">
        <authorList>
            <person name="Harris K.B."/>
            <person name="Belisle Haley C.R."/>
            <person name="Gagne E.R."/>
            <person name="Whitaker E."/>
            <person name="Adams J.H."/>
            <person name="Arnold E.O."/>
            <person name="Cookson J.L."/>
            <person name="Gross O.S."/>
            <person name="Hart A.J."/>
            <person name="Martin B.A."/>
            <person name="Pflugradt E.A."/>
            <person name="Pham D.H."/>
            <person name="Theriault M.E."/>
            <person name="Valentino S.M."/>
            <person name="Molloy S.D."/>
            <person name="Hutchison K.W."/>
            <person name="Bowman C.A."/>
            <person name="Russell D.A."/>
            <person name="Pope W.H."/>
            <person name="Jacobs-Sera D."/>
            <person name="Hendrix R.W."/>
            <person name="Hatfull G.F."/>
        </authorList>
    </citation>
    <scope>NUCLEOTIDE SEQUENCE [LARGE SCALE GENOMIC DNA]</scope>
</reference>
<evidence type="ECO:0000313" key="1">
    <source>
        <dbReference type="EMBL" id="AMW64131.1"/>
    </source>
</evidence>
<protein>
    <submittedName>
        <fullName evidence="1">Uncharacterized protein</fullName>
    </submittedName>
</protein>
<dbReference type="GeneID" id="29126190"/>
<keyword evidence="2" id="KW-1185">Reference proteome</keyword>
<dbReference type="OrthoDB" id="23652at10239"/>
<dbReference type="EMBL" id="KU985093">
    <property type="protein sequence ID" value="AMW64131.1"/>
    <property type="molecule type" value="Genomic_DNA"/>
</dbReference>
<accession>A0A143FQP5</accession>
<dbReference type="Proteomes" id="UP000204422">
    <property type="component" value="Segment"/>
</dbReference>